<dbReference type="NCBIfam" id="TIGR00154">
    <property type="entry name" value="ispE"/>
    <property type="match status" value="1"/>
</dbReference>
<gene>
    <name evidence="10" type="primary">ispE</name>
    <name evidence="13" type="ORF">BECKH772A_GA0070896_1005415</name>
    <name evidence="14" type="ORF">BECKH772B_GA0070898_100561</name>
    <name evidence="15" type="ORF">BECKH772C_GA0070978_1005215</name>
</gene>
<dbReference type="EMBL" id="CAADFJ010000052">
    <property type="protein sequence ID" value="VFK00778.1"/>
    <property type="molecule type" value="Genomic_DNA"/>
</dbReference>
<dbReference type="PIRSF" id="PIRSF010376">
    <property type="entry name" value="IspE"/>
    <property type="match status" value="1"/>
</dbReference>
<dbReference type="GO" id="GO:0016114">
    <property type="term" value="P:terpenoid biosynthetic process"/>
    <property type="evidence" value="ECO:0007669"/>
    <property type="project" value="UniProtKB-UniRule"/>
</dbReference>
<evidence type="ECO:0000256" key="2">
    <source>
        <dbReference type="ARBA" id="ARBA00012052"/>
    </source>
</evidence>
<dbReference type="AlphaFoldDB" id="A0A450UL58"/>
<evidence type="ECO:0000256" key="8">
    <source>
        <dbReference type="ARBA" id="ARBA00023229"/>
    </source>
</evidence>
<comment type="catalytic activity">
    <reaction evidence="10">
        <text>4-CDP-2-C-methyl-D-erythritol + ATP = 4-CDP-2-C-methyl-D-erythritol 2-phosphate + ADP + H(+)</text>
        <dbReference type="Rhea" id="RHEA:18437"/>
        <dbReference type="ChEBI" id="CHEBI:15378"/>
        <dbReference type="ChEBI" id="CHEBI:30616"/>
        <dbReference type="ChEBI" id="CHEBI:57823"/>
        <dbReference type="ChEBI" id="CHEBI:57919"/>
        <dbReference type="ChEBI" id="CHEBI:456216"/>
        <dbReference type="EC" id="2.7.1.148"/>
    </reaction>
</comment>
<organism evidence="13">
    <name type="scientific">Candidatus Kentrum eta</name>
    <dbReference type="NCBI Taxonomy" id="2126337"/>
    <lineage>
        <taxon>Bacteria</taxon>
        <taxon>Pseudomonadati</taxon>
        <taxon>Pseudomonadota</taxon>
        <taxon>Gammaproteobacteria</taxon>
        <taxon>Candidatus Kentrum</taxon>
    </lineage>
</organism>
<evidence type="ECO:0000313" key="15">
    <source>
        <dbReference type="EMBL" id="VFK00778.1"/>
    </source>
</evidence>
<dbReference type="GO" id="GO:0050515">
    <property type="term" value="F:4-(cytidine 5'-diphospho)-2-C-methyl-D-erythritol kinase activity"/>
    <property type="evidence" value="ECO:0007669"/>
    <property type="project" value="UniProtKB-UniRule"/>
</dbReference>
<feature type="active site" evidence="10">
    <location>
        <position position="147"/>
    </location>
</feature>
<dbReference type="EC" id="2.7.1.148" evidence="2 10"/>
<evidence type="ECO:0000256" key="6">
    <source>
        <dbReference type="ARBA" id="ARBA00022777"/>
    </source>
</evidence>
<dbReference type="InterPro" id="IPR013750">
    <property type="entry name" value="GHMP_kinase_C_dom"/>
</dbReference>
<name>A0A450UL58_9GAMM</name>
<dbReference type="HAMAP" id="MF_00061">
    <property type="entry name" value="IspE"/>
    <property type="match status" value="1"/>
</dbReference>
<evidence type="ECO:0000256" key="5">
    <source>
        <dbReference type="ARBA" id="ARBA00022741"/>
    </source>
</evidence>
<dbReference type="PANTHER" id="PTHR43527">
    <property type="entry name" value="4-DIPHOSPHOCYTIDYL-2-C-METHYL-D-ERYTHRITOL KINASE, CHLOROPLASTIC"/>
    <property type="match status" value="1"/>
</dbReference>
<keyword evidence="8 10" id="KW-0414">Isoprene biosynthesis</keyword>
<comment type="pathway">
    <text evidence="10">Isoprenoid biosynthesis; isopentenyl diphosphate biosynthesis via DXP pathway; isopentenyl diphosphate from 1-deoxy-D-xylulose 5-phosphate: step 3/6.</text>
</comment>
<keyword evidence="4 10" id="KW-0808">Transferase</keyword>
<dbReference type="UniPathway" id="UPA00056">
    <property type="reaction ID" value="UER00094"/>
</dbReference>
<dbReference type="EMBL" id="CAADFI010000056">
    <property type="protein sequence ID" value="VFJ94158.1"/>
    <property type="molecule type" value="Genomic_DNA"/>
</dbReference>
<evidence type="ECO:0000256" key="1">
    <source>
        <dbReference type="ARBA" id="ARBA00009684"/>
    </source>
</evidence>
<protein>
    <recommendedName>
        <fullName evidence="3 10">4-diphosphocytidyl-2-C-methyl-D-erythritol kinase</fullName>
        <shortName evidence="10">CMK</shortName>
        <ecNumber evidence="2 10">2.7.1.148</ecNumber>
    </recommendedName>
    <alternativeName>
        <fullName evidence="9 10">4-(cytidine-5'-diphospho)-2-C-methyl-D-erythritol kinase</fullName>
    </alternativeName>
</protein>
<dbReference type="InterPro" id="IPR004424">
    <property type="entry name" value="IspE"/>
</dbReference>
<dbReference type="InterPro" id="IPR036554">
    <property type="entry name" value="GHMP_kinase_C_sf"/>
</dbReference>
<dbReference type="Gene3D" id="3.30.230.10">
    <property type="match status" value="1"/>
</dbReference>
<feature type="binding site" evidence="10">
    <location>
        <begin position="105"/>
        <end position="115"/>
    </location>
    <ligand>
        <name>ATP</name>
        <dbReference type="ChEBI" id="CHEBI:30616"/>
    </ligand>
</feature>
<accession>A0A450UL58</accession>
<keyword evidence="7 10" id="KW-0067">ATP-binding</keyword>
<keyword evidence="6 10" id="KW-0418">Kinase</keyword>
<keyword evidence="5 10" id="KW-0547">Nucleotide-binding</keyword>
<evidence type="ECO:0000256" key="3">
    <source>
        <dbReference type="ARBA" id="ARBA00017473"/>
    </source>
</evidence>
<evidence type="ECO:0000256" key="9">
    <source>
        <dbReference type="ARBA" id="ARBA00032554"/>
    </source>
</evidence>
<evidence type="ECO:0000259" key="11">
    <source>
        <dbReference type="Pfam" id="PF00288"/>
    </source>
</evidence>
<reference evidence="13" key="1">
    <citation type="submission" date="2019-02" db="EMBL/GenBank/DDBJ databases">
        <authorList>
            <person name="Gruber-Vodicka R. H."/>
            <person name="Seah K. B. B."/>
        </authorList>
    </citation>
    <scope>NUCLEOTIDE SEQUENCE</scope>
    <source>
        <strain evidence="15">BECK_SA2B12</strain>
        <strain evidence="13">BECK_SA2B15</strain>
        <strain evidence="14">BECK_SA2B20</strain>
    </source>
</reference>
<evidence type="ECO:0000256" key="7">
    <source>
        <dbReference type="ARBA" id="ARBA00022840"/>
    </source>
</evidence>
<evidence type="ECO:0000313" key="14">
    <source>
        <dbReference type="EMBL" id="VFJ94158.1"/>
    </source>
</evidence>
<proteinExistence type="inferred from homology"/>
<evidence type="ECO:0000256" key="10">
    <source>
        <dbReference type="HAMAP-Rule" id="MF_00061"/>
    </source>
</evidence>
<feature type="domain" description="GHMP kinase N-terminal" evidence="11">
    <location>
        <begin position="78"/>
        <end position="154"/>
    </location>
</feature>
<dbReference type="Gene3D" id="3.30.70.890">
    <property type="entry name" value="GHMP kinase, C-terminal domain"/>
    <property type="match status" value="1"/>
</dbReference>
<dbReference type="SUPFAM" id="SSF54211">
    <property type="entry name" value="Ribosomal protein S5 domain 2-like"/>
    <property type="match status" value="1"/>
</dbReference>
<feature type="active site" evidence="10">
    <location>
        <position position="14"/>
    </location>
</feature>
<comment type="similarity">
    <text evidence="1 10">Belongs to the GHMP kinase family. IspE subfamily.</text>
</comment>
<dbReference type="Pfam" id="PF00288">
    <property type="entry name" value="GHMP_kinases_N"/>
    <property type="match status" value="1"/>
</dbReference>
<comment type="function">
    <text evidence="10">Catalyzes the phosphorylation of the position 2 hydroxy group of 4-diphosphocytidyl-2C-methyl-D-erythritol.</text>
</comment>
<dbReference type="SUPFAM" id="SSF55060">
    <property type="entry name" value="GHMP Kinase, C-terminal domain"/>
    <property type="match status" value="1"/>
</dbReference>
<dbReference type="InterPro" id="IPR006204">
    <property type="entry name" value="GHMP_kinase_N_dom"/>
</dbReference>
<evidence type="ECO:0000259" key="12">
    <source>
        <dbReference type="Pfam" id="PF08544"/>
    </source>
</evidence>
<evidence type="ECO:0000256" key="4">
    <source>
        <dbReference type="ARBA" id="ARBA00022679"/>
    </source>
</evidence>
<evidence type="ECO:0000313" key="13">
    <source>
        <dbReference type="EMBL" id="VFJ93273.1"/>
    </source>
</evidence>
<dbReference type="GO" id="GO:0005524">
    <property type="term" value="F:ATP binding"/>
    <property type="evidence" value="ECO:0007669"/>
    <property type="project" value="UniProtKB-UniRule"/>
</dbReference>
<dbReference type="GO" id="GO:0019288">
    <property type="term" value="P:isopentenyl diphosphate biosynthetic process, methylerythritol 4-phosphate pathway"/>
    <property type="evidence" value="ECO:0007669"/>
    <property type="project" value="UniProtKB-UniRule"/>
</dbReference>
<sequence length="345" mass="37747">MNQNTLAAWPAPAKINLFLHITGRRADGYHDLETVFQFLDLADGITFRVRHDGEIRRMLDPAGDSIVDLAAVPPERDLTVRTARALQGVTGTPLGVDIGITKRLPLGGGLGGGSSDAATTLVGLNRVWGLGLGVEELAAIGLTLGADVPVFVWGQAAFATGVGEKLTRVTLEEPWYLIVYPGCSVTTAEIFNAPDLTRDTSPIKIHTLSQEWINRERGDERQACRAGHDRVDQTPLLSPFRLQMRTRNDCEAVVRERYPPVNATLDWLSRFGSARMTGTGACVFASFGERQEAEHVLGMLPNREKRKEGKSARWWGFVAHGRNRSPLNDFSMGFHSANSTPECSS</sequence>
<feature type="domain" description="GHMP kinase C-terminal" evidence="12">
    <location>
        <begin position="248"/>
        <end position="301"/>
    </location>
</feature>
<dbReference type="PANTHER" id="PTHR43527:SF2">
    <property type="entry name" value="4-DIPHOSPHOCYTIDYL-2-C-METHYL-D-ERYTHRITOL KINASE, CHLOROPLASTIC"/>
    <property type="match status" value="1"/>
</dbReference>
<dbReference type="EMBL" id="CAADFG010000054">
    <property type="protein sequence ID" value="VFJ93273.1"/>
    <property type="molecule type" value="Genomic_DNA"/>
</dbReference>
<dbReference type="InterPro" id="IPR020568">
    <property type="entry name" value="Ribosomal_Su5_D2-typ_SF"/>
</dbReference>
<dbReference type="InterPro" id="IPR014721">
    <property type="entry name" value="Ribsml_uS5_D2-typ_fold_subgr"/>
</dbReference>
<dbReference type="Pfam" id="PF08544">
    <property type="entry name" value="GHMP_kinases_C"/>
    <property type="match status" value="1"/>
</dbReference>